<proteinExistence type="predicted"/>
<dbReference type="AlphaFoldDB" id="A0A1S2LNW7"/>
<evidence type="ECO:0000313" key="1">
    <source>
        <dbReference type="EMBL" id="OIJ13357.1"/>
    </source>
</evidence>
<comment type="caution">
    <text evidence="1">The sequence shown here is derived from an EMBL/GenBank/DDBJ whole genome shotgun (WGS) entry which is preliminary data.</text>
</comment>
<reference evidence="1 2" key="1">
    <citation type="submission" date="2016-10" db="EMBL/GenBank/DDBJ databases">
        <title>Draft genome sequences of four alkaliphilic bacteria belonging to the Anaerobacillus genus.</title>
        <authorList>
            <person name="Bassil N.M."/>
            <person name="Lloyd J.R."/>
        </authorList>
    </citation>
    <scope>NUCLEOTIDE SEQUENCE [LARGE SCALE GENOMIC DNA]</scope>
    <source>
        <strain evidence="1 2">DSM 15340</strain>
    </source>
</reference>
<dbReference type="RefSeq" id="WP_071313013.1">
    <property type="nucleotide sequence ID" value="NZ_MLQQ01000017.1"/>
</dbReference>
<accession>A0A1S2LNW7</accession>
<sequence length="222" mass="25726">MVQMLGVGFLLFLFAVSLSLFSKSAELRARSRTELFYASQIREEAETIRLQNEKMHLEIMDMGSKETVVTEEKSNITDVEVNHDYDQKSIQKPKLKELDLDEKSLAFVSKFQPKQEKFNFQEVTEYEKPNAWFSFPEVDLHMNDRPEKGLYYVSGKVIDILDDMSAIISDGTGERMLYHHKVQNLSIGDIIISQVEIDRSIWNFITVWEINETSQLSGKKAM</sequence>
<keyword evidence="2" id="KW-1185">Reference proteome</keyword>
<protein>
    <submittedName>
        <fullName evidence="1">Uncharacterized protein</fullName>
    </submittedName>
</protein>
<evidence type="ECO:0000313" key="2">
    <source>
        <dbReference type="Proteomes" id="UP000180098"/>
    </source>
</evidence>
<gene>
    <name evidence="1" type="ORF">BKP35_08975</name>
</gene>
<dbReference type="Proteomes" id="UP000180098">
    <property type="component" value="Unassembled WGS sequence"/>
</dbReference>
<name>A0A1S2LNW7_9BACI</name>
<dbReference type="EMBL" id="MLQQ01000017">
    <property type="protein sequence ID" value="OIJ13357.1"/>
    <property type="molecule type" value="Genomic_DNA"/>
</dbReference>
<dbReference type="OrthoDB" id="2891274at2"/>
<organism evidence="1 2">
    <name type="scientific">Anaerobacillus arseniciselenatis</name>
    <dbReference type="NCBI Taxonomy" id="85682"/>
    <lineage>
        <taxon>Bacteria</taxon>
        <taxon>Bacillati</taxon>
        <taxon>Bacillota</taxon>
        <taxon>Bacilli</taxon>
        <taxon>Bacillales</taxon>
        <taxon>Bacillaceae</taxon>
        <taxon>Anaerobacillus</taxon>
    </lineage>
</organism>